<dbReference type="EMBL" id="AMYD01002780">
    <property type="protein sequence ID" value="EQB47964.1"/>
    <property type="molecule type" value="Genomic_DNA"/>
</dbReference>
<accession>T0K7M1</accession>
<name>T0K7M1_COLGC</name>
<dbReference type="HOGENOM" id="CLU_3428491_0_0_1"/>
<evidence type="ECO:0000313" key="2">
    <source>
        <dbReference type="Proteomes" id="UP000015530"/>
    </source>
</evidence>
<proteinExistence type="predicted"/>
<dbReference type="Proteomes" id="UP000015530">
    <property type="component" value="Unassembled WGS sequence"/>
</dbReference>
<dbReference type="AlphaFoldDB" id="T0K7M1"/>
<gene>
    <name evidence="1" type="ORF">CGLO_12848</name>
</gene>
<organism evidence="1 2">
    <name type="scientific">Colletotrichum gloeosporioides (strain Cg-14)</name>
    <name type="common">Anthracnose fungus</name>
    <name type="synonym">Glomerella cingulata</name>
    <dbReference type="NCBI Taxonomy" id="1237896"/>
    <lineage>
        <taxon>Eukaryota</taxon>
        <taxon>Fungi</taxon>
        <taxon>Dikarya</taxon>
        <taxon>Ascomycota</taxon>
        <taxon>Pezizomycotina</taxon>
        <taxon>Sordariomycetes</taxon>
        <taxon>Hypocreomycetidae</taxon>
        <taxon>Glomerellales</taxon>
        <taxon>Glomerellaceae</taxon>
        <taxon>Colletotrichum</taxon>
        <taxon>Colletotrichum gloeosporioides species complex</taxon>
    </lineage>
</organism>
<evidence type="ECO:0000313" key="1">
    <source>
        <dbReference type="EMBL" id="EQB47964.1"/>
    </source>
</evidence>
<reference evidence="2" key="1">
    <citation type="journal article" date="2013" name="Mol. Plant Microbe Interact.">
        <title>Global aspects of pacC regulation of pathogenicity genes in Colletotrichum gloeosporioides as revealed by transcriptome analysis.</title>
        <authorList>
            <person name="Alkan N."/>
            <person name="Meng X."/>
            <person name="Friedlander G."/>
            <person name="Reuveni E."/>
            <person name="Sukno S."/>
            <person name="Sherman A."/>
            <person name="Thon M."/>
            <person name="Fluhr R."/>
            <person name="Prusky D."/>
        </authorList>
    </citation>
    <scope>NUCLEOTIDE SEQUENCE [LARGE SCALE GENOMIC DNA]</scope>
    <source>
        <strain evidence="2">Cg-14</strain>
    </source>
</reference>
<comment type="caution">
    <text evidence="1">The sequence shown here is derived from an EMBL/GenBank/DDBJ whole genome shotgun (WGS) entry which is preliminary data.</text>
</comment>
<protein>
    <submittedName>
        <fullName evidence="1">Uncharacterized protein</fullName>
    </submittedName>
</protein>
<sequence length="20" mass="2355">MTFLQANVLVLLREQHEKGK</sequence>